<evidence type="ECO:0000313" key="3">
    <source>
        <dbReference type="RefSeq" id="XP_056690356.1"/>
    </source>
</evidence>
<evidence type="ECO:0000259" key="1">
    <source>
        <dbReference type="Pfam" id="PF03732"/>
    </source>
</evidence>
<reference evidence="2" key="1">
    <citation type="journal article" date="2021" name="Nat. Commun.">
        <title>Genomic analyses provide insights into spinach domestication and the genetic basis of agronomic traits.</title>
        <authorList>
            <person name="Cai X."/>
            <person name="Sun X."/>
            <person name="Xu C."/>
            <person name="Sun H."/>
            <person name="Wang X."/>
            <person name="Ge C."/>
            <person name="Zhang Z."/>
            <person name="Wang Q."/>
            <person name="Fei Z."/>
            <person name="Jiao C."/>
            <person name="Wang Q."/>
        </authorList>
    </citation>
    <scope>NUCLEOTIDE SEQUENCE [LARGE SCALE GENOMIC DNA]</scope>
    <source>
        <strain evidence="2">cv. Varoflay</strain>
    </source>
</reference>
<protein>
    <recommendedName>
        <fullName evidence="1">Retrotransposon gag domain-containing protein</fullName>
    </recommendedName>
</protein>
<dbReference type="Pfam" id="PF03732">
    <property type="entry name" value="Retrotrans_gag"/>
    <property type="match status" value="1"/>
</dbReference>
<dbReference type="Proteomes" id="UP000813463">
    <property type="component" value="Chromosome 1"/>
</dbReference>
<organism evidence="2 3">
    <name type="scientific">Spinacia oleracea</name>
    <name type="common">Spinach</name>
    <dbReference type="NCBI Taxonomy" id="3562"/>
    <lineage>
        <taxon>Eukaryota</taxon>
        <taxon>Viridiplantae</taxon>
        <taxon>Streptophyta</taxon>
        <taxon>Embryophyta</taxon>
        <taxon>Tracheophyta</taxon>
        <taxon>Spermatophyta</taxon>
        <taxon>Magnoliopsida</taxon>
        <taxon>eudicotyledons</taxon>
        <taxon>Gunneridae</taxon>
        <taxon>Pentapetalae</taxon>
        <taxon>Caryophyllales</taxon>
        <taxon>Chenopodiaceae</taxon>
        <taxon>Chenopodioideae</taxon>
        <taxon>Anserineae</taxon>
        <taxon>Spinacia</taxon>
    </lineage>
</organism>
<accession>A0ABM3R409</accession>
<dbReference type="GeneID" id="110803285"/>
<keyword evidence="2" id="KW-1185">Reference proteome</keyword>
<evidence type="ECO:0000313" key="2">
    <source>
        <dbReference type="Proteomes" id="UP000813463"/>
    </source>
</evidence>
<reference evidence="3" key="2">
    <citation type="submission" date="2025-08" db="UniProtKB">
        <authorList>
            <consortium name="RefSeq"/>
        </authorList>
    </citation>
    <scope>IDENTIFICATION</scope>
    <source>
        <tissue evidence="3">Leaf</tissue>
    </source>
</reference>
<dbReference type="RefSeq" id="XP_056690356.1">
    <property type="nucleotide sequence ID" value="XM_056834378.1"/>
</dbReference>
<dbReference type="InterPro" id="IPR005162">
    <property type="entry name" value="Retrotrans_gag_dom"/>
</dbReference>
<proteinExistence type="predicted"/>
<feature type="domain" description="Retrotransposon gag" evidence="1">
    <location>
        <begin position="81"/>
        <end position="163"/>
    </location>
</feature>
<name>A0ABM3R409_SPIOL</name>
<gene>
    <name evidence="3" type="primary">LOC110803285</name>
</gene>
<sequence length="167" mass="19666">MANQGIADVVRKLFEVVQNLAQVRNNPVIDPAGEIFKKVAQSKPPLYQGEVYPSILENWLREFDNVIVAVNFPQNLRVNSVVYYVMGEADLWWQRCEETLRATPNFGWKWFKFALRNKFYPPYLKNMKSQEFIELRMDGLSVTDYYSKFIELSRFEPEEVATKELRA</sequence>